<dbReference type="AlphaFoldDB" id="A0AAU7JU76"/>
<reference evidence="1" key="1">
    <citation type="submission" date="2024-05" db="EMBL/GenBank/DDBJ databases">
        <authorList>
            <person name="Kim S."/>
            <person name="Heo J."/>
            <person name="Choi H."/>
            <person name="Choi Y."/>
            <person name="Kwon S.-W."/>
            <person name="Kim Y."/>
        </authorList>
    </citation>
    <scope>NUCLEOTIDE SEQUENCE</scope>
    <source>
        <strain evidence="1">KACC 23699</strain>
    </source>
</reference>
<sequence length="138" mass="16127">MLSDMRCYELPDPALRAYDRGVGTLRVSGEVRGYLASVVGEIKFPARAPWPWFVVVWLDGTKERSFEDYGPHWCTVSELDAGYFDHYEQGTRKDRRGWFGRTIKDTEQGPPRRYEFAWLPADEAAEKWVELRLTDNDF</sequence>
<organism evidence="1">
    <name type="scientific">Pedococcus sp. KACC 23699</name>
    <dbReference type="NCBI Taxonomy" id="3149228"/>
    <lineage>
        <taxon>Bacteria</taxon>
        <taxon>Bacillati</taxon>
        <taxon>Actinomycetota</taxon>
        <taxon>Actinomycetes</taxon>
        <taxon>Micrococcales</taxon>
        <taxon>Intrasporangiaceae</taxon>
        <taxon>Pedococcus</taxon>
    </lineage>
</organism>
<name>A0AAU7JU76_9MICO</name>
<evidence type="ECO:0000313" key="1">
    <source>
        <dbReference type="EMBL" id="XBO43812.1"/>
    </source>
</evidence>
<proteinExistence type="predicted"/>
<gene>
    <name evidence="1" type="ORF">ABEG17_00325</name>
</gene>
<dbReference type="RefSeq" id="WP_406831256.1">
    <property type="nucleotide sequence ID" value="NZ_CP157483.1"/>
</dbReference>
<protein>
    <submittedName>
        <fullName evidence="1">Uncharacterized protein</fullName>
    </submittedName>
</protein>
<dbReference type="EMBL" id="CP157483">
    <property type="protein sequence ID" value="XBO43812.1"/>
    <property type="molecule type" value="Genomic_DNA"/>
</dbReference>
<accession>A0AAU7JU76</accession>